<evidence type="ECO:0000313" key="1">
    <source>
        <dbReference type="EMBL" id="AGP39855.1"/>
    </source>
</evidence>
<name>S4Y6J8_SORCE</name>
<proteinExistence type="predicted"/>
<organism evidence="1 2">
    <name type="scientific">Sorangium cellulosum So0157-2</name>
    <dbReference type="NCBI Taxonomy" id="1254432"/>
    <lineage>
        <taxon>Bacteria</taxon>
        <taxon>Pseudomonadati</taxon>
        <taxon>Myxococcota</taxon>
        <taxon>Polyangia</taxon>
        <taxon>Polyangiales</taxon>
        <taxon>Polyangiaceae</taxon>
        <taxon>Sorangium</taxon>
    </lineage>
</organism>
<dbReference type="PATRIC" id="fig|1254432.3.peg.8704"/>
<dbReference type="EMBL" id="CP003969">
    <property type="protein sequence ID" value="AGP39855.1"/>
    <property type="molecule type" value="Genomic_DNA"/>
</dbReference>
<dbReference type="HOGENOM" id="CLU_874063_0_0_7"/>
<evidence type="ECO:0000313" key="2">
    <source>
        <dbReference type="Proteomes" id="UP000014803"/>
    </source>
</evidence>
<evidence type="ECO:0008006" key="3">
    <source>
        <dbReference type="Google" id="ProtNLM"/>
    </source>
</evidence>
<dbReference type="Proteomes" id="UP000014803">
    <property type="component" value="Chromosome"/>
</dbReference>
<dbReference type="RefSeq" id="WP_020739560.1">
    <property type="nucleotide sequence ID" value="NC_021658.1"/>
</dbReference>
<gene>
    <name evidence="1" type="ORF">SCE1572_38395</name>
</gene>
<dbReference type="AlphaFoldDB" id="S4Y6J8"/>
<sequence>MDTVLKPRFDALADQMKDSLNQWTGDGLDLEQTQLYQTISAFAGAMSTVGEGVEAYAGVMQTLAHATTRIGVGFVPVVGPALDLCEAVTGKAWCLPAGQALSDEERIFSGVGFGLGAVGPMWRAVGRAGGLTPDAIRVAEEIAQMGEELATALRAPRRTWYKTLRGAVTSKPLDAMEKKAAKLMLDDGRALIGVGDDGVRRVLDIRKESPPSTTLGRAPDFLTVTKGNKLALTEVKDIDSATGKVDIDHALTQLENAMKKLSDKGLAGDVERIEFITPKGAPLKNENKIVKDGYLVDALTGKRIKLEGFGNLVMVIQL</sequence>
<accession>S4Y6J8</accession>
<reference evidence="1 2" key="1">
    <citation type="journal article" date="2013" name="Sci. Rep.">
        <title>Extraordinary expansion of a Sorangium cellulosum genome from an alkaline milieu.</title>
        <authorList>
            <person name="Han K."/>
            <person name="Li Z.F."/>
            <person name="Peng R."/>
            <person name="Zhu L.P."/>
            <person name="Zhou T."/>
            <person name="Wang L.G."/>
            <person name="Li S.G."/>
            <person name="Zhang X.B."/>
            <person name="Hu W."/>
            <person name="Wu Z.H."/>
            <person name="Qin N."/>
            <person name="Li Y.Z."/>
        </authorList>
    </citation>
    <scope>NUCLEOTIDE SEQUENCE [LARGE SCALE GENOMIC DNA]</scope>
    <source>
        <strain evidence="1 2">So0157-2</strain>
    </source>
</reference>
<protein>
    <recommendedName>
        <fullName evidence="3">Pre-toxin TG domain-containing protein</fullName>
    </recommendedName>
</protein>
<dbReference type="KEGG" id="scu:SCE1572_38395"/>
<dbReference type="STRING" id="1254432.SCE1572_38395"/>